<gene>
    <name evidence="6" type="ORF">AOL_s00075g147</name>
</gene>
<feature type="repeat" description="ANK" evidence="2">
    <location>
        <begin position="1146"/>
        <end position="1178"/>
    </location>
</feature>
<dbReference type="OMA" id="FHGVDVN"/>
<evidence type="ECO:0000256" key="2">
    <source>
        <dbReference type="PROSITE-ProRule" id="PRU00023"/>
    </source>
</evidence>
<dbReference type="InterPro" id="IPR000845">
    <property type="entry name" value="Nucleoside_phosphorylase_d"/>
</dbReference>
<feature type="repeat" description="ANK" evidence="2">
    <location>
        <begin position="1246"/>
        <end position="1278"/>
    </location>
</feature>
<feature type="domain" description="GPI inositol-deacylase winged helix" evidence="4">
    <location>
        <begin position="654"/>
        <end position="732"/>
    </location>
</feature>
<dbReference type="PANTHER" id="PTHR46082">
    <property type="entry name" value="ATP/GTP-BINDING PROTEIN-RELATED"/>
    <property type="match status" value="1"/>
</dbReference>
<dbReference type="Pfam" id="PF01048">
    <property type="entry name" value="PNP_UDP_1"/>
    <property type="match status" value="1"/>
</dbReference>
<dbReference type="InterPro" id="IPR053137">
    <property type="entry name" value="NLR-like"/>
</dbReference>
<dbReference type="RefSeq" id="XP_011120760.1">
    <property type="nucleotide sequence ID" value="XM_011122458.1"/>
</dbReference>
<dbReference type="PROSITE" id="PS50088">
    <property type="entry name" value="ANK_REPEAT"/>
    <property type="match status" value="9"/>
</dbReference>
<dbReference type="InterPro" id="IPR027417">
    <property type="entry name" value="P-loop_NTPase"/>
</dbReference>
<dbReference type="Gene3D" id="1.25.40.20">
    <property type="entry name" value="Ankyrin repeat-containing domain"/>
    <property type="match status" value="2"/>
</dbReference>
<dbReference type="STRING" id="756982.G1X8E8"/>
<evidence type="ECO:0000313" key="7">
    <source>
        <dbReference type="Proteomes" id="UP000008784"/>
    </source>
</evidence>
<protein>
    <submittedName>
        <fullName evidence="6">Uncharacterized protein</fullName>
    </submittedName>
</protein>
<dbReference type="Pfam" id="PF00023">
    <property type="entry name" value="Ank"/>
    <property type="match status" value="1"/>
</dbReference>
<evidence type="ECO:0000313" key="6">
    <source>
        <dbReference type="EMBL" id="EGX50721.1"/>
    </source>
</evidence>
<keyword evidence="2" id="KW-0040">ANK repeat</keyword>
<evidence type="ECO:0000256" key="1">
    <source>
        <dbReference type="ARBA" id="ARBA00022737"/>
    </source>
</evidence>
<proteinExistence type="predicted"/>
<dbReference type="SMART" id="SM00248">
    <property type="entry name" value="ANK"/>
    <property type="match status" value="12"/>
</dbReference>
<dbReference type="InParanoid" id="G1X8E8"/>
<evidence type="ECO:0000259" key="5">
    <source>
        <dbReference type="Pfam" id="PF24883"/>
    </source>
</evidence>
<dbReference type="GO" id="GO:0009116">
    <property type="term" value="P:nucleoside metabolic process"/>
    <property type="evidence" value="ECO:0007669"/>
    <property type="project" value="InterPro"/>
</dbReference>
<dbReference type="InterPro" id="IPR036770">
    <property type="entry name" value="Ankyrin_rpt-contain_sf"/>
</dbReference>
<feature type="repeat" description="ANK" evidence="2">
    <location>
        <begin position="1179"/>
        <end position="1212"/>
    </location>
</feature>
<keyword evidence="1" id="KW-0677">Repeat</keyword>
<dbReference type="Proteomes" id="UP000008784">
    <property type="component" value="Unassembled WGS sequence"/>
</dbReference>
<dbReference type="InterPro" id="IPR035994">
    <property type="entry name" value="Nucleoside_phosphorylase_sf"/>
</dbReference>
<dbReference type="Pfam" id="PF22939">
    <property type="entry name" value="WHD_GPIID"/>
    <property type="match status" value="1"/>
</dbReference>
<dbReference type="SUPFAM" id="SSF52540">
    <property type="entry name" value="P-loop containing nucleoside triphosphate hydrolases"/>
    <property type="match status" value="1"/>
</dbReference>
<dbReference type="eggNOG" id="KOG4177">
    <property type="taxonomic scope" value="Eukaryota"/>
</dbReference>
<dbReference type="Pfam" id="PF24883">
    <property type="entry name" value="NPHP3_N"/>
    <property type="match status" value="1"/>
</dbReference>
<reference evidence="6 7" key="1">
    <citation type="journal article" date="2011" name="PLoS Pathog.">
        <title>Genomic and proteomic analyses of the fungus Arthrobotrys oligospora provide insights into nematode-trap formation.</title>
        <authorList>
            <person name="Yang J."/>
            <person name="Wang L."/>
            <person name="Ji X."/>
            <person name="Feng Y."/>
            <person name="Li X."/>
            <person name="Zou C."/>
            <person name="Xu J."/>
            <person name="Ren Y."/>
            <person name="Mi Q."/>
            <person name="Wu J."/>
            <person name="Liu S."/>
            <person name="Liu Y."/>
            <person name="Huang X."/>
            <person name="Wang H."/>
            <person name="Niu X."/>
            <person name="Li J."/>
            <person name="Liang L."/>
            <person name="Luo Y."/>
            <person name="Ji K."/>
            <person name="Zhou W."/>
            <person name="Yu Z."/>
            <person name="Li G."/>
            <person name="Liu Y."/>
            <person name="Li L."/>
            <person name="Qiao M."/>
            <person name="Feng L."/>
            <person name="Zhang K.-Q."/>
        </authorList>
    </citation>
    <scope>NUCLEOTIDE SEQUENCE [LARGE SCALE GENOMIC DNA]</scope>
    <source>
        <strain evidence="7">ATCC 24927 / CBS 115.81 / DSM 1491</strain>
    </source>
</reference>
<feature type="repeat" description="ANK" evidence="2">
    <location>
        <begin position="1079"/>
        <end position="1111"/>
    </location>
</feature>
<feature type="repeat" description="ANK" evidence="2">
    <location>
        <begin position="1279"/>
        <end position="1311"/>
    </location>
</feature>
<dbReference type="GeneID" id="22891652"/>
<dbReference type="GO" id="GO:0003824">
    <property type="term" value="F:catalytic activity"/>
    <property type="evidence" value="ECO:0007669"/>
    <property type="project" value="InterPro"/>
</dbReference>
<dbReference type="InterPro" id="IPR056884">
    <property type="entry name" value="NPHP3-like_N"/>
</dbReference>
<evidence type="ECO:0000259" key="4">
    <source>
        <dbReference type="Pfam" id="PF22939"/>
    </source>
</evidence>
<dbReference type="Pfam" id="PF12796">
    <property type="entry name" value="Ank_2"/>
    <property type="match status" value="4"/>
</dbReference>
<dbReference type="Gene3D" id="3.40.50.300">
    <property type="entry name" value="P-loop containing nucleotide triphosphate hydrolases"/>
    <property type="match status" value="1"/>
</dbReference>
<dbReference type="PRINTS" id="PR01415">
    <property type="entry name" value="ANKYRIN"/>
</dbReference>
<dbReference type="HOGENOM" id="CLU_000288_34_2_1"/>
<dbReference type="OrthoDB" id="1577640at2759"/>
<dbReference type="PANTHER" id="PTHR46082:SF11">
    <property type="entry name" value="AAA+ ATPASE DOMAIN-CONTAINING PROTEIN-RELATED"/>
    <property type="match status" value="1"/>
</dbReference>
<feature type="repeat" description="ANK" evidence="2">
    <location>
        <begin position="1213"/>
        <end position="1245"/>
    </location>
</feature>
<dbReference type="EMBL" id="ADOT01000119">
    <property type="protein sequence ID" value="EGX50721.1"/>
    <property type="molecule type" value="Genomic_DNA"/>
</dbReference>
<feature type="repeat" description="ANK" evidence="2">
    <location>
        <begin position="921"/>
        <end position="953"/>
    </location>
</feature>
<dbReference type="InterPro" id="IPR002110">
    <property type="entry name" value="Ankyrin_rpt"/>
</dbReference>
<feature type="repeat" description="ANK" evidence="2">
    <location>
        <begin position="1045"/>
        <end position="1077"/>
    </location>
</feature>
<feature type="domain" description="Nephrocystin 3-like N-terminal" evidence="5">
    <location>
        <begin position="377"/>
        <end position="545"/>
    </location>
</feature>
<dbReference type="SUPFAM" id="SSF48403">
    <property type="entry name" value="Ankyrin repeat"/>
    <property type="match status" value="2"/>
</dbReference>
<dbReference type="InterPro" id="IPR054471">
    <property type="entry name" value="GPIID_WHD"/>
</dbReference>
<accession>G1X8E8</accession>
<dbReference type="SUPFAM" id="SSF53167">
    <property type="entry name" value="Purine and uridine phosphorylases"/>
    <property type="match status" value="1"/>
</dbReference>
<feature type="domain" description="Nucleoside phosphorylase" evidence="3">
    <location>
        <begin position="12"/>
        <end position="292"/>
    </location>
</feature>
<name>G1X8E8_ARTOA</name>
<dbReference type="Gene3D" id="3.40.50.1580">
    <property type="entry name" value="Nucleoside phosphorylase domain"/>
    <property type="match status" value="1"/>
</dbReference>
<organism evidence="6 7">
    <name type="scientific">Arthrobotrys oligospora (strain ATCC 24927 / CBS 115.81 / DSM 1491)</name>
    <name type="common">Nematode-trapping fungus</name>
    <name type="synonym">Didymozoophaga oligospora</name>
    <dbReference type="NCBI Taxonomy" id="756982"/>
    <lineage>
        <taxon>Eukaryota</taxon>
        <taxon>Fungi</taxon>
        <taxon>Dikarya</taxon>
        <taxon>Ascomycota</taxon>
        <taxon>Pezizomycotina</taxon>
        <taxon>Orbiliomycetes</taxon>
        <taxon>Orbiliales</taxon>
        <taxon>Orbiliaceae</taxon>
        <taxon>Orbilia</taxon>
        <taxon>Orbilia oligospora</taxon>
    </lineage>
</organism>
<feature type="repeat" description="ANK" evidence="2">
    <location>
        <begin position="857"/>
        <end position="889"/>
    </location>
</feature>
<sequence>MSNPRDYTVGWICALKTEYVAARLFLDEAHDAPEHVSVGDNNVYTLGRMGGHNVVIAVLPDGEYGLSSAARVASDMQHSFPNVRIGLMVGIGGGAPTPKHDIRLGDVVVSTTKNGNSCVLQYDFGKKIQGQKFQLTGSLNQPPALLRAAVCQLQAKYEESGHQLGDAVAKALGHKPKLKRYKRLSSTSDTLYRSDVTHPLNNNESCLTACDISGLISRPPRTEDEDDPMIHYGRIASGNSLMKDASERDQLAEEEDILCFEMEAAGLMNHFPCLVIRGICDYSDSHKNKEWQGYAAMTAAAYAKDLLSQITPTRVEAEKRIGEMIEQIDKKMDAVSDAIGGVASMQQEGQHREIFRWLSPIDPFTRQSDFLRRRQKGTGEWFLETPQFKEWLKGKEKTLFCPGIPGAGKTMIASIVSDNLKAVRDQDAARNVRTGVAFIYCIYNEREQQSLDDILASILVQLVLGRPVIPESIQRFYKSHRKGEKPRLSLDEISKEITSIIKCYSRIFIVIDALDECRDNDIRKSLLSKVFELQTVSDIRLMVTFRPGAISEALIKTRIEIRAQNEDLEIYLRNQMSKLPDIVTENYELQNKIKDRISYLARGMFLLAQLYINSLADKLTENAIDTALKNMRAGEKGLDEAYDAAVKRIESQLPGFRELGERVLLWIVFARRPLTTEELRHALAVKSGTSSLDTRSLYTAKDIVSSCAGLATIDGESGIIRLVHYTTQEYFQRNYWKNFPNIQKDIIAATCLTYLSYDVFDGGYCSYWLDLVPRQKQNPFFDYAARNWAFHTREVQGNALELALKFLESDSKSSAASQISSIGKQPVCGIHLAAYFDLKEIMKKLAEKKNLDIQDGEGRTPLSYAAETENIEMVKLLLKNGAQINVEDNAGRRPLSEAIERRSTAIVRCLLSLGAGLEYVYYHTPLSKAIEGGDDAIVELLLANGTRPEVEDRRGWKPLSQAIEVGNAATVKHLLAAKIEVNYDYNIARLETRGGFRVQVIRWRNALPNKSDGAGSKPLMMAIEAENETIVEDLLVIGVEVNYTFGTTPLLRAAEKGSSTIVELLLKNGAQPDVEGIQDGWRPLSGAIESGNATIVSRLLACGVDMDYSYKIPGGRVSVFHHINMELVFVLNQRLITLYFVTGLQSFGAPLHHAVEKGDVVIAKILIDKGANLEAKNQWSLTPLGRAAVWAKYEDMAKLLVDEGADLEAKDEDNWTPLLSAASNGHEAVVKVLVSKGADIEAKNKRDQTPLSLAAGNGHEAVVKLLIDKGADLEARDNRDWTPLLSTASNGHEAVVKLLIDKGADTTLGSQIWLTKQVGFESFMSLVKDEIHMRKIKDEIQRRKKWDEYIKSTRFT</sequence>
<keyword evidence="7" id="KW-1185">Reference proteome</keyword>
<dbReference type="PROSITE" id="PS50297">
    <property type="entry name" value="ANK_REP_REGION"/>
    <property type="match status" value="6"/>
</dbReference>
<evidence type="ECO:0000259" key="3">
    <source>
        <dbReference type="Pfam" id="PF01048"/>
    </source>
</evidence>
<comment type="caution">
    <text evidence="6">The sequence shown here is derived from an EMBL/GenBank/DDBJ whole genome shotgun (WGS) entry which is preliminary data.</text>
</comment>